<dbReference type="GeneID" id="113572130"/>
<dbReference type="PANTHER" id="PTHR28598:SF1">
    <property type="entry name" value="STAGA COMPLEX 65 SUBUNIT GAMMA"/>
    <property type="match status" value="1"/>
</dbReference>
<comment type="subunit">
    <text evidence="8">Component of the STAGA transcription coactivator-HAT complex, at least composed of SUPT3H, SUPT7L, GCN5L2, TAF5L, TAF6L, TADA3L, TAD1L, TAF10, TAF12 and TAF9.</text>
</comment>
<dbReference type="InterPro" id="IPR006565">
    <property type="entry name" value="BTP"/>
</dbReference>
<evidence type="ECO:0000256" key="5">
    <source>
        <dbReference type="ARBA" id="ARBA00023015"/>
    </source>
</evidence>
<dbReference type="RefSeq" id="XP_026857242.2">
    <property type="nucleotide sequence ID" value="XM_027001441.2"/>
</dbReference>
<dbReference type="Pfam" id="PF07524">
    <property type="entry name" value="Bromo_TP"/>
    <property type="match status" value="1"/>
</dbReference>
<evidence type="ECO:0000256" key="4">
    <source>
        <dbReference type="ARBA" id="ARBA00022843"/>
    </source>
</evidence>
<dbReference type="STRING" id="8005.ENSEEEP00000012322"/>
<evidence type="ECO:0000256" key="11">
    <source>
        <dbReference type="ARBA" id="ARBA00084075"/>
    </source>
</evidence>
<dbReference type="GO" id="GO:0000124">
    <property type="term" value="C:SAGA complex"/>
    <property type="evidence" value="ECO:0007669"/>
    <property type="project" value="InterPro"/>
</dbReference>
<gene>
    <name evidence="14" type="primary">SUPT7L</name>
</gene>
<evidence type="ECO:0000313" key="15">
    <source>
        <dbReference type="Proteomes" id="UP000314983"/>
    </source>
</evidence>
<dbReference type="Gene3D" id="1.10.20.10">
    <property type="entry name" value="Histone, subunit A"/>
    <property type="match status" value="1"/>
</dbReference>
<keyword evidence="4" id="KW-0832">Ubl conjugation</keyword>
<dbReference type="GO" id="GO:0046982">
    <property type="term" value="F:protein heterodimerization activity"/>
    <property type="evidence" value="ECO:0007669"/>
    <property type="project" value="InterPro"/>
</dbReference>
<dbReference type="RefSeq" id="XP_026857241.2">
    <property type="nucleotide sequence ID" value="XM_027001440.2"/>
</dbReference>
<feature type="compositionally biased region" description="Basic and acidic residues" evidence="12">
    <location>
        <begin position="131"/>
        <end position="153"/>
    </location>
</feature>
<dbReference type="PANTHER" id="PTHR28598">
    <property type="entry name" value="STAGA COMPLEX 65 SUBUNIT GAMMA"/>
    <property type="match status" value="1"/>
</dbReference>
<feature type="compositionally biased region" description="Polar residues" evidence="12">
    <location>
        <begin position="334"/>
        <end position="351"/>
    </location>
</feature>
<evidence type="ECO:0000256" key="6">
    <source>
        <dbReference type="ARBA" id="ARBA00023163"/>
    </source>
</evidence>
<dbReference type="InterPro" id="IPR009072">
    <property type="entry name" value="Histone-fold"/>
</dbReference>
<dbReference type="Proteomes" id="UP000314983">
    <property type="component" value="Chromosome 13"/>
</dbReference>
<keyword evidence="7" id="KW-0539">Nucleus</keyword>
<evidence type="ECO:0000313" key="14">
    <source>
        <dbReference type="Ensembl" id="ENSEEEP00000012322.2"/>
    </source>
</evidence>
<evidence type="ECO:0000256" key="2">
    <source>
        <dbReference type="ARBA" id="ARBA00022499"/>
    </source>
</evidence>
<feature type="region of interest" description="Disordered" evidence="12">
    <location>
        <begin position="323"/>
        <end position="424"/>
    </location>
</feature>
<name>A0A4W4EMX1_ELEEL</name>
<dbReference type="GeneTree" id="ENSGT00390000005572"/>
<accession>A0A4W4EMX1</accession>
<dbReference type="AlphaFoldDB" id="A0A4W4EMX1"/>
<proteinExistence type="predicted"/>
<dbReference type="Ensembl" id="ENSEEET00000012466.2">
    <property type="protein sequence ID" value="ENSEEEP00000012322.2"/>
    <property type="gene ID" value="ENSEEEG00000006198.2"/>
</dbReference>
<evidence type="ECO:0000256" key="1">
    <source>
        <dbReference type="ARBA" id="ARBA00004123"/>
    </source>
</evidence>
<organism evidence="14 15">
    <name type="scientific">Electrophorus electricus</name>
    <name type="common">Electric eel</name>
    <name type="synonym">Gymnotus electricus</name>
    <dbReference type="NCBI Taxonomy" id="8005"/>
    <lineage>
        <taxon>Eukaryota</taxon>
        <taxon>Metazoa</taxon>
        <taxon>Chordata</taxon>
        <taxon>Craniata</taxon>
        <taxon>Vertebrata</taxon>
        <taxon>Euteleostomi</taxon>
        <taxon>Actinopterygii</taxon>
        <taxon>Neopterygii</taxon>
        <taxon>Teleostei</taxon>
        <taxon>Ostariophysi</taxon>
        <taxon>Gymnotiformes</taxon>
        <taxon>Gymnotoidei</taxon>
        <taxon>Gymnotidae</taxon>
        <taxon>Electrophorus</taxon>
    </lineage>
</organism>
<dbReference type="CDD" id="cd06847">
    <property type="entry name" value="HFD_SUPT7L"/>
    <property type="match status" value="1"/>
</dbReference>
<reference evidence="15" key="2">
    <citation type="journal article" date="2017" name="Sci. Adv.">
        <title>A tail of two voltages: Proteomic comparison of the three electric organs of the electric eel.</title>
        <authorList>
            <person name="Traeger L.L."/>
            <person name="Sabat G."/>
            <person name="Barrett-Wilt G.A."/>
            <person name="Wells G.B."/>
            <person name="Sussman M.R."/>
        </authorList>
    </citation>
    <scope>NUCLEOTIDE SEQUENCE [LARGE SCALE GENOMIC DNA]</scope>
</reference>
<evidence type="ECO:0000256" key="7">
    <source>
        <dbReference type="ARBA" id="ARBA00023242"/>
    </source>
</evidence>
<sequence>MKYPVRMMRYWGELPVASVPPGRSSFDLLQREFRQVEMQDPPLHQPSAQRPRPTTMLDVPSEPCSLTIHTVQLSQHARRLRSLLAAAQLGQQPVTGLSDAQGLLRSEDGEPLPARPVTPAAPDDLLPLDSKAPREPFQLRHSDPESDFYKGEGEPVTELNWPSCRQLLYQSVATVLAHTGFESANESVLETLTDLVHEHYLRLTRLLRVAVDREARLGSTPFPDVVEQVFHEVGIGSVLALQRFWQVRIKDYHSYMLQVSKELSEEYERLVNPEKALEDSKPLKVKEEPVSDIAFPLSEEPEADPASGDQALPVGVLATSSERLPGGLEEGHSPHTSGTAGHSSPLWQLTQVKMEPQDSEEGQVSGHGVLGGDVFEEGPMSTMSEAGIPPSPGGSDGSYGSQSPDSLMGTSPFNQRPKKRMRKV</sequence>
<reference evidence="14" key="3">
    <citation type="submission" date="2020-05" db="EMBL/GenBank/DDBJ databases">
        <title>Electrophorus electricus (electric eel) genome, fEleEle1, primary haplotype.</title>
        <authorList>
            <person name="Myers G."/>
            <person name="Meyer A."/>
            <person name="Fedrigo O."/>
            <person name="Formenti G."/>
            <person name="Rhie A."/>
            <person name="Tracey A."/>
            <person name="Sims Y."/>
            <person name="Jarvis E.D."/>
        </authorList>
    </citation>
    <scope>NUCLEOTIDE SEQUENCE [LARGE SCALE GENOMIC DNA]</scope>
</reference>
<evidence type="ECO:0000259" key="13">
    <source>
        <dbReference type="SMART" id="SM00576"/>
    </source>
</evidence>
<evidence type="ECO:0000256" key="10">
    <source>
        <dbReference type="ARBA" id="ARBA00082307"/>
    </source>
</evidence>
<keyword evidence="6" id="KW-0804">Transcription</keyword>
<dbReference type="FunFam" id="1.10.20.10:FF:000034">
    <property type="entry name" value="STAGA complex 65 subunit gamma"/>
    <property type="match status" value="1"/>
</dbReference>
<dbReference type="GO" id="GO:0005634">
    <property type="term" value="C:nucleus"/>
    <property type="evidence" value="ECO:0007669"/>
    <property type="project" value="UniProtKB-SubCell"/>
</dbReference>
<evidence type="ECO:0000256" key="3">
    <source>
        <dbReference type="ARBA" id="ARBA00022553"/>
    </source>
</evidence>
<reference evidence="14" key="4">
    <citation type="submission" date="2025-08" db="UniProtKB">
        <authorList>
            <consortium name="Ensembl"/>
        </authorList>
    </citation>
    <scope>IDENTIFICATION</scope>
</reference>
<dbReference type="GO" id="GO:0003713">
    <property type="term" value="F:transcription coactivator activity"/>
    <property type="evidence" value="ECO:0007669"/>
    <property type="project" value="TreeGrafter"/>
</dbReference>
<keyword evidence="15" id="KW-1185">Reference proteome</keyword>
<evidence type="ECO:0000256" key="8">
    <source>
        <dbReference type="ARBA" id="ARBA00065102"/>
    </source>
</evidence>
<evidence type="ECO:0000256" key="9">
    <source>
        <dbReference type="ARBA" id="ARBA00074250"/>
    </source>
</evidence>
<evidence type="ECO:0000256" key="12">
    <source>
        <dbReference type="SAM" id="MobiDB-lite"/>
    </source>
</evidence>
<feature type="region of interest" description="Disordered" evidence="12">
    <location>
        <begin position="104"/>
        <end position="154"/>
    </location>
</feature>
<keyword evidence="5" id="KW-0805">Transcription regulation</keyword>
<dbReference type="InterPro" id="IPR039460">
    <property type="entry name" value="SUPT7L/Spt7"/>
</dbReference>
<dbReference type="OMA" id="ELSWNSC"/>
<feature type="domain" description="Bromodomain associated" evidence="13">
    <location>
        <begin position="161"/>
        <end position="240"/>
    </location>
</feature>
<comment type="subcellular location">
    <subcellularLocation>
        <location evidence="1">Nucleus</location>
    </subcellularLocation>
</comment>
<protein>
    <recommendedName>
        <fullName evidence="9">STAGA complex 65 subunit gamma</fullName>
    </recommendedName>
    <alternativeName>
        <fullName evidence="11">SPTF-associated factor 65 gamma</fullName>
    </alternativeName>
    <alternativeName>
        <fullName evidence="10">Suppressor of Ty 7-like</fullName>
    </alternativeName>
</protein>
<reference evidence="15" key="1">
    <citation type="journal article" date="2014" name="Science">
        <title>Nonhuman genetics. Genomic basis for the convergent evolution of electric organs.</title>
        <authorList>
            <person name="Gallant J.R."/>
            <person name="Traeger L.L."/>
            <person name="Volkening J.D."/>
            <person name="Moffett H."/>
            <person name="Chen P.H."/>
            <person name="Novina C.D."/>
            <person name="Phillips G.N.Jr."/>
            <person name="Anand R."/>
            <person name="Wells G.B."/>
            <person name="Pinch M."/>
            <person name="Guth R."/>
            <person name="Unguez G.A."/>
            <person name="Albert J.S."/>
            <person name="Zakon H.H."/>
            <person name="Samanta M.P."/>
            <person name="Sussman M.R."/>
        </authorList>
    </citation>
    <scope>NUCLEOTIDE SEQUENCE [LARGE SCALE GENOMIC DNA]</scope>
</reference>
<reference evidence="14" key="5">
    <citation type="submission" date="2025-09" db="UniProtKB">
        <authorList>
            <consortium name="Ensembl"/>
        </authorList>
    </citation>
    <scope>IDENTIFICATION</scope>
</reference>
<keyword evidence="2" id="KW-1017">Isopeptide bond</keyword>
<dbReference type="SMART" id="SM00576">
    <property type="entry name" value="BTP"/>
    <property type="match status" value="1"/>
</dbReference>
<keyword evidence="3" id="KW-0597">Phosphoprotein</keyword>